<keyword evidence="3" id="KW-0540">Nuclease</keyword>
<dbReference type="Gene3D" id="2.40.70.10">
    <property type="entry name" value="Acid Proteases"/>
    <property type="match status" value="1"/>
</dbReference>
<dbReference type="GO" id="GO:0016779">
    <property type="term" value="F:nucleotidyltransferase activity"/>
    <property type="evidence" value="ECO:0007669"/>
    <property type="project" value="UniProtKB-KW"/>
</dbReference>
<dbReference type="GO" id="GO:0004519">
    <property type="term" value="F:endonuclease activity"/>
    <property type="evidence" value="ECO:0007669"/>
    <property type="project" value="UniProtKB-KW"/>
</dbReference>
<evidence type="ECO:0000313" key="6">
    <source>
        <dbReference type="Proteomes" id="UP000507470"/>
    </source>
</evidence>
<keyword evidence="6" id="KW-1185">Reference proteome</keyword>
<dbReference type="InterPro" id="IPR021109">
    <property type="entry name" value="Peptidase_aspartic_dom_sf"/>
</dbReference>
<dbReference type="InterPro" id="IPR050951">
    <property type="entry name" value="Retrovirus_Pol_polyprotein"/>
</dbReference>
<keyword evidence="2" id="KW-0548">Nucleotidyltransferase</keyword>
<dbReference type="Gene3D" id="3.10.10.10">
    <property type="entry name" value="HIV Type 1 Reverse Transcriptase, subunit A, domain 1"/>
    <property type="match status" value="1"/>
</dbReference>
<dbReference type="InterPro" id="IPR043502">
    <property type="entry name" value="DNA/RNA_pol_sf"/>
</dbReference>
<gene>
    <name evidence="5" type="ORF">MCOR_18065</name>
</gene>
<dbReference type="OrthoDB" id="6148559at2759"/>
<dbReference type="EMBL" id="CACVKT020003176">
    <property type="protein sequence ID" value="CAC5382216.1"/>
    <property type="molecule type" value="Genomic_DNA"/>
</dbReference>
<sequence length="485" mass="55658">MEEIASDNGVILGCGYERSGRKGYMQSVLYVIEQEGRDICNTLNIQEGDKGKIGPLFTHFERYCIPRKNVTMERYKFNTRVQGKSESIDQFVTDLRNMTQNCAFGTITEELVRDRIVCETNSERVKERLVRDDELTLAKAILACRADEESKRQIKTFKEDETVHALKRRPRYQNQLRRKEDQKFSCGKCGIQHEKRNCPAYGKKCRKCNKLNHFQKCCRSKRKVHGLEECESNSDSNQDEFFVGSVTEKRKTEIVGDECFTTYKVQGRNIKFKVDTGAQVNILPSAIFDKVSHVKLMSTKTTLTSYSGDKLKVKGKCQLKLQDKQFDFFVTETEQSPLLGLKASKDLGLIQVIMAVKPEQNPITAFPKVFSGLGCLEKPYHIEIDKSVQPVVNAPRNIPAALRKNLKDTLKDMENKQVIRKVVEPINWVNSLVVFKKPKSDKLRVCLDPISINVAIKRKFYQLPTIEDITRMYGAKWFSKADCSQ</sequence>
<dbReference type="Gene3D" id="3.30.70.270">
    <property type="match status" value="1"/>
</dbReference>
<proteinExistence type="predicted"/>
<dbReference type="Proteomes" id="UP000507470">
    <property type="component" value="Unassembled WGS sequence"/>
</dbReference>
<evidence type="ECO:0000256" key="4">
    <source>
        <dbReference type="ARBA" id="ARBA00022759"/>
    </source>
</evidence>
<dbReference type="InterPro" id="IPR043128">
    <property type="entry name" value="Rev_trsase/Diguanyl_cyclase"/>
</dbReference>
<evidence type="ECO:0000256" key="3">
    <source>
        <dbReference type="ARBA" id="ARBA00022722"/>
    </source>
</evidence>
<protein>
    <recommendedName>
        <fullName evidence="7">Peptidase A2 domain-containing protein</fullName>
    </recommendedName>
</protein>
<organism evidence="5 6">
    <name type="scientific">Mytilus coruscus</name>
    <name type="common">Sea mussel</name>
    <dbReference type="NCBI Taxonomy" id="42192"/>
    <lineage>
        <taxon>Eukaryota</taxon>
        <taxon>Metazoa</taxon>
        <taxon>Spiralia</taxon>
        <taxon>Lophotrochozoa</taxon>
        <taxon>Mollusca</taxon>
        <taxon>Bivalvia</taxon>
        <taxon>Autobranchia</taxon>
        <taxon>Pteriomorphia</taxon>
        <taxon>Mytilida</taxon>
        <taxon>Mytiloidea</taxon>
        <taxon>Mytilidae</taxon>
        <taxon>Mytilinae</taxon>
        <taxon>Mytilus</taxon>
    </lineage>
</organism>
<keyword evidence="4" id="KW-0378">Hydrolase</keyword>
<reference evidence="5 6" key="1">
    <citation type="submission" date="2020-06" db="EMBL/GenBank/DDBJ databases">
        <authorList>
            <person name="Li R."/>
            <person name="Bekaert M."/>
        </authorList>
    </citation>
    <scope>NUCLEOTIDE SEQUENCE [LARGE SCALE GENOMIC DNA]</scope>
    <source>
        <strain evidence="6">wild</strain>
    </source>
</reference>
<evidence type="ECO:0000256" key="1">
    <source>
        <dbReference type="ARBA" id="ARBA00022679"/>
    </source>
</evidence>
<dbReference type="PANTHER" id="PTHR37984:SF5">
    <property type="entry name" value="PROTEIN NYNRIN-LIKE"/>
    <property type="match status" value="1"/>
</dbReference>
<keyword evidence="1" id="KW-0808">Transferase</keyword>
<dbReference type="SUPFAM" id="SSF56672">
    <property type="entry name" value="DNA/RNA polymerases"/>
    <property type="match status" value="1"/>
</dbReference>
<dbReference type="AlphaFoldDB" id="A0A6J8BF41"/>
<evidence type="ECO:0000313" key="5">
    <source>
        <dbReference type="EMBL" id="CAC5382216.1"/>
    </source>
</evidence>
<dbReference type="SUPFAM" id="SSF50630">
    <property type="entry name" value="Acid proteases"/>
    <property type="match status" value="1"/>
</dbReference>
<dbReference type="PANTHER" id="PTHR37984">
    <property type="entry name" value="PROTEIN CBG26694"/>
    <property type="match status" value="1"/>
</dbReference>
<keyword evidence="4" id="KW-0255">Endonuclease</keyword>
<evidence type="ECO:0008006" key="7">
    <source>
        <dbReference type="Google" id="ProtNLM"/>
    </source>
</evidence>
<name>A0A6J8BF41_MYTCO</name>
<evidence type="ECO:0000256" key="2">
    <source>
        <dbReference type="ARBA" id="ARBA00022695"/>
    </source>
</evidence>
<accession>A0A6J8BF41</accession>